<feature type="non-terminal residue" evidence="1">
    <location>
        <position position="1"/>
    </location>
</feature>
<organism evidence="1">
    <name type="scientific">Lepeophtheirus salmonis</name>
    <name type="common">Salmon louse</name>
    <name type="synonym">Caligus salmonis</name>
    <dbReference type="NCBI Taxonomy" id="72036"/>
    <lineage>
        <taxon>Eukaryota</taxon>
        <taxon>Metazoa</taxon>
        <taxon>Ecdysozoa</taxon>
        <taxon>Arthropoda</taxon>
        <taxon>Crustacea</taxon>
        <taxon>Multicrustacea</taxon>
        <taxon>Hexanauplia</taxon>
        <taxon>Copepoda</taxon>
        <taxon>Siphonostomatoida</taxon>
        <taxon>Caligidae</taxon>
        <taxon>Lepeophtheirus</taxon>
    </lineage>
</organism>
<dbReference type="EMBL" id="HACA01000067">
    <property type="protein sequence ID" value="CDW17428.1"/>
    <property type="molecule type" value="Transcribed_RNA"/>
</dbReference>
<accession>A0A0K2SV07</accession>
<proteinExistence type="predicted"/>
<protein>
    <submittedName>
        <fullName evidence="1">Uncharacterized protein</fullName>
    </submittedName>
</protein>
<sequence length="67" mass="7599">VNCNFSSSFFQVSLHKDLSLSKLWEVKKIGHKLHKPTLMSPSTTADEDRVVHKYFSMYPPPPPGPKS</sequence>
<dbReference type="AlphaFoldDB" id="A0A0K2SV07"/>
<reference evidence="1" key="1">
    <citation type="submission" date="2014-05" db="EMBL/GenBank/DDBJ databases">
        <authorList>
            <person name="Chronopoulou M."/>
        </authorList>
    </citation>
    <scope>NUCLEOTIDE SEQUENCE</scope>
    <source>
        <tissue evidence="1">Whole organism</tissue>
    </source>
</reference>
<name>A0A0K2SV07_LEPSM</name>
<evidence type="ECO:0000313" key="1">
    <source>
        <dbReference type="EMBL" id="CDW17428.1"/>
    </source>
</evidence>